<feature type="compositionally biased region" description="Polar residues" evidence="10">
    <location>
        <begin position="552"/>
        <end position="570"/>
    </location>
</feature>
<proteinExistence type="inferred from homology"/>
<dbReference type="PANTHER" id="PTHR11923">
    <property type="entry name" value="SCAVENGER RECEPTOR CLASS B TYPE-1 SR-B1"/>
    <property type="match status" value="1"/>
</dbReference>
<dbReference type="RefSeq" id="XP_005103573.2">
    <property type="nucleotide sequence ID" value="XM_005103516.3"/>
</dbReference>
<keyword evidence="3" id="KW-1003">Cell membrane</keyword>
<accession>A0ABM0JX23</accession>
<comment type="subcellular location">
    <subcellularLocation>
        <location evidence="1">Cell membrane</location>
        <topology evidence="1">Multi-pass membrane protein</topology>
    </subcellularLocation>
</comment>
<name>A0ABM0JX23_APLCA</name>
<keyword evidence="7" id="KW-1015">Disulfide bond</keyword>
<evidence type="ECO:0000256" key="11">
    <source>
        <dbReference type="SAM" id="Phobius"/>
    </source>
</evidence>
<evidence type="ECO:0000256" key="4">
    <source>
        <dbReference type="ARBA" id="ARBA00022692"/>
    </source>
</evidence>
<evidence type="ECO:0000256" key="5">
    <source>
        <dbReference type="ARBA" id="ARBA00022989"/>
    </source>
</evidence>
<keyword evidence="5 11" id="KW-1133">Transmembrane helix</keyword>
<evidence type="ECO:0000256" key="2">
    <source>
        <dbReference type="ARBA" id="ARBA00010532"/>
    </source>
</evidence>
<evidence type="ECO:0000313" key="13">
    <source>
        <dbReference type="RefSeq" id="XP_005103573.2"/>
    </source>
</evidence>
<dbReference type="Pfam" id="PF01130">
    <property type="entry name" value="CD36"/>
    <property type="match status" value="1"/>
</dbReference>
<evidence type="ECO:0000256" key="7">
    <source>
        <dbReference type="ARBA" id="ARBA00023157"/>
    </source>
</evidence>
<evidence type="ECO:0000256" key="3">
    <source>
        <dbReference type="ARBA" id="ARBA00022475"/>
    </source>
</evidence>
<feature type="transmembrane region" description="Helical" evidence="11">
    <location>
        <begin position="478"/>
        <end position="499"/>
    </location>
</feature>
<dbReference type="PANTHER" id="PTHR11923:SF51">
    <property type="entry name" value="LYSOSOME MEMBRANE PROTEIN 2"/>
    <property type="match status" value="1"/>
</dbReference>
<dbReference type="PRINTS" id="PR01609">
    <property type="entry name" value="CD36FAMILY"/>
</dbReference>
<evidence type="ECO:0000313" key="12">
    <source>
        <dbReference type="Proteomes" id="UP000694888"/>
    </source>
</evidence>
<feature type="region of interest" description="Disordered" evidence="10">
    <location>
        <begin position="520"/>
        <end position="593"/>
    </location>
</feature>
<feature type="transmembrane region" description="Helical" evidence="11">
    <location>
        <begin position="34"/>
        <end position="58"/>
    </location>
</feature>
<sequence>MSILSFFRPTSGRLENLTEDELKKAMAKQSESRLLIPCLLLGLGLLLVVAGVTFFFVLDPFIRSQVEKKMIVSPKSETYDVWQNVPIPVYMQFYVFNVTNVEEVLAGEKPYLTQWGPYTYRERREKFNIVWNPNGTVTYKQNRTFHFIPEMSKGSETDMITTVNPLLPVIAENIKWLPSAVKDIMTTFLQVGLKENLFFTRPVKDILWGYDDPALKMLQKILPSWFTRTNIGYFIRKNYTDDGVYTIMTGATNINLLGIITEYNGRSHLDIWTSRWANMVNGSDGTLGPPFRFSDQYTPVFVSDICRSIRGLYYEDVQVKGITVRRYGGDRYDMANATVNPDNIGFCTPRSKCLPTGLLNSTLCQEPVDKFHLPIIFSFPHFLYADPAVQDSVWGLAPTVKEHQTVIDKEPWTGLALRVANRLQINIFVEQVQGIPQTAKVRKLFFPILWINESSVTDDKHANMLKTELFLPMKIAKIGRVVVLAIGALIIVASVALLIRRQRKIAKLKYAIDLARVNSTGSEGAPVTTRGSNRLFHDPVNTPFTPTVRVSPRSTQSRATSYGSFQSSGGDSLHSLPDSDTASTTNLLNNHDQ</sequence>
<dbReference type="PRINTS" id="PR01610">
    <property type="entry name" value="CD36ANTIGEN"/>
</dbReference>
<dbReference type="Proteomes" id="UP000694888">
    <property type="component" value="Unplaced"/>
</dbReference>
<gene>
    <name evidence="13" type="primary">LOC101847976</name>
</gene>
<reference evidence="13" key="1">
    <citation type="submission" date="2025-08" db="UniProtKB">
        <authorList>
            <consortium name="RefSeq"/>
        </authorList>
    </citation>
    <scope>IDENTIFICATION</scope>
</reference>
<evidence type="ECO:0000256" key="6">
    <source>
        <dbReference type="ARBA" id="ARBA00023136"/>
    </source>
</evidence>
<evidence type="ECO:0000256" key="1">
    <source>
        <dbReference type="ARBA" id="ARBA00004651"/>
    </source>
</evidence>
<evidence type="ECO:0000256" key="8">
    <source>
        <dbReference type="ARBA" id="ARBA00023170"/>
    </source>
</evidence>
<keyword evidence="8 13" id="KW-0675">Receptor</keyword>
<keyword evidence="9" id="KW-0325">Glycoprotein</keyword>
<evidence type="ECO:0000256" key="9">
    <source>
        <dbReference type="ARBA" id="ARBA00023180"/>
    </source>
</evidence>
<dbReference type="InterPro" id="IPR005428">
    <property type="entry name" value="CD36/SCARB1/SNMP1"/>
</dbReference>
<keyword evidence="4 11" id="KW-0812">Transmembrane</keyword>
<comment type="similarity">
    <text evidence="2">Belongs to the CD36 family.</text>
</comment>
<evidence type="ECO:0000256" key="10">
    <source>
        <dbReference type="SAM" id="MobiDB-lite"/>
    </source>
</evidence>
<feature type="compositionally biased region" description="Polar residues" evidence="10">
    <location>
        <begin position="578"/>
        <end position="593"/>
    </location>
</feature>
<keyword evidence="6 11" id="KW-0472">Membrane</keyword>
<dbReference type="InterPro" id="IPR002159">
    <property type="entry name" value="CD36_fam"/>
</dbReference>
<dbReference type="GeneID" id="101847976"/>
<keyword evidence="12" id="KW-1185">Reference proteome</keyword>
<organism evidence="12 13">
    <name type="scientific">Aplysia californica</name>
    <name type="common">California sea hare</name>
    <dbReference type="NCBI Taxonomy" id="6500"/>
    <lineage>
        <taxon>Eukaryota</taxon>
        <taxon>Metazoa</taxon>
        <taxon>Spiralia</taxon>
        <taxon>Lophotrochozoa</taxon>
        <taxon>Mollusca</taxon>
        <taxon>Gastropoda</taxon>
        <taxon>Heterobranchia</taxon>
        <taxon>Euthyneura</taxon>
        <taxon>Tectipleura</taxon>
        <taxon>Aplysiida</taxon>
        <taxon>Aplysioidea</taxon>
        <taxon>Aplysiidae</taxon>
        <taxon>Aplysia</taxon>
    </lineage>
</organism>
<protein>
    <submittedName>
        <fullName evidence="13">Scavenger receptor class B member 1</fullName>
    </submittedName>
</protein>